<dbReference type="Gene3D" id="3.30.70.920">
    <property type="match status" value="1"/>
</dbReference>
<dbReference type="SUPFAM" id="SSF54909">
    <property type="entry name" value="Dimeric alpha+beta barrel"/>
    <property type="match status" value="1"/>
</dbReference>
<dbReference type="PROSITE" id="PS50956">
    <property type="entry name" value="HTH_ASNC_2"/>
    <property type="match status" value="1"/>
</dbReference>
<evidence type="ECO:0000313" key="6">
    <source>
        <dbReference type="Proteomes" id="UP001596391"/>
    </source>
</evidence>
<proteinExistence type="predicted"/>
<dbReference type="InterPro" id="IPR019888">
    <property type="entry name" value="Tscrpt_reg_AsnC-like"/>
</dbReference>
<dbReference type="InterPro" id="IPR036390">
    <property type="entry name" value="WH_DNA-bd_sf"/>
</dbReference>
<sequence>MELDLIDRKILTLLQEDARTSYAELGRKVGLSTPSTIERVRRLEDAGVITGYKAHIDPAALGLTMSAIIRVTIAGERLVRFAQQVQKIKEVMECHRVTGGESFILRVAVRDTQHLEQVIDSLVPYVATTTSLVLASPVKWRPLTVLPERAVAVPRRKPTPR</sequence>
<dbReference type="PROSITE" id="PS00519">
    <property type="entry name" value="HTH_ASNC_1"/>
    <property type="match status" value="1"/>
</dbReference>
<dbReference type="InterPro" id="IPR011008">
    <property type="entry name" value="Dimeric_a/b-barrel"/>
</dbReference>
<reference evidence="6" key="1">
    <citation type="journal article" date="2019" name="Int. J. Syst. Evol. Microbiol.">
        <title>The Global Catalogue of Microorganisms (GCM) 10K type strain sequencing project: providing services to taxonomists for standard genome sequencing and annotation.</title>
        <authorList>
            <consortium name="The Broad Institute Genomics Platform"/>
            <consortium name="The Broad Institute Genome Sequencing Center for Infectious Disease"/>
            <person name="Wu L."/>
            <person name="Ma J."/>
        </authorList>
    </citation>
    <scope>NUCLEOTIDE SEQUENCE [LARGE SCALE GENOMIC DNA]</scope>
    <source>
        <strain evidence="6">CGMCC 1.16026</strain>
    </source>
</reference>
<dbReference type="PRINTS" id="PR00033">
    <property type="entry name" value="HTHASNC"/>
</dbReference>
<accession>A0ABW1Z5Z2</accession>
<gene>
    <name evidence="5" type="ORF">ACFQBQ_00495</name>
</gene>
<comment type="caution">
    <text evidence="5">The sequence shown here is derived from an EMBL/GenBank/DDBJ whole genome shotgun (WGS) entry which is preliminary data.</text>
</comment>
<dbReference type="Gene3D" id="1.10.10.10">
    <property type="entry name" value="Winged helix-like DNA-binding domain superfamily/Winged helix DNA-binding domain"/>
    <property type="match status" value="1"/>
</dbReference>
<dbReference type="InterPro" id="IPR019887">
    <property type="entry name" value="Tscrpt_reg_AsnC/Lrp_C"/>
</dbReference>
<dbReference type="InterPro" id="IPR011991">
    <property type="entry name" value="ArsR-like_HTH"/>
</dbReference>
<dbReference type="SUPFAM" id="SSF46785">
    <property type="entry name" value="Winged helix' DNA-binding domain"/>
    <property type="match status" value="1"/>
</dbReference>
<dbReference type="InterPro" id="IPR000485">
    <property type="entry name" value="AsnC-type_HTH_dom"/>
</dbReference>
<dbReference type="PANTHER" id="PTHR30154:SF53">
    <property type="entry name" value="HTH-TYPE TRANSCRIPTIONAL REGULATOR LRPC"/>
    <property type="match status" value="1"/>
</dbReference>
<dbReference type="CDD" id="cd00090">
    <property type="entry name" value="HTH_ARSR"/>
    <property type="match status" value="1"/>
</dbReference>
<keyword evidence="1" id="KW-0805">Transcription regulation</keyword>
<keyword evidence="2" id="KW-0238">DNA-binding</keyword>
<evidence type="ECO:0000256" key="2">
    <source>
        <dbReference type="ARBA" id="ARBA00023125"/>
    </source>
</evidence>
<name>A0ABW1Z5Z2_9BACT</name>
<dbReference type="Proteomes" id="UP001596391">
    <property type="component" value="Unassembled WGS sequence"/>
</dbReference>
<dbReference type="Pfam" id="PF13404">
    <property type="entry name" value="HTH_AsnC-type"/>
    <property type="match status" value="1"/>
</dbReference>
<keyword evidence="6" id="KW-1185">Reference proteome</keyword>
<dbReference type="PANTHER" id="PTHR30154">
    <property type="entry name" value="LEUCINE-RESPONSIVE REGULATORY PROTEIN"/>
    <property type="match status" value="1"/>
</dbReference>
<evidence type="ECO:0000313" key="5">
    <source>
        <dbReference type="EMBL" id="MFC6644096.1"/>
    </source>
</evidence>
<dbReference type="RefSeq" id="WP_263370526.1">
    <property type="nucleotide sequence ID" value="NZ_JAGSYD010000002.1"/>
</dbReference>
<protein>
    <submittedName>
        <fullName evidence="5">Lrp/AsnC family transcriptional regulator</fullName>
    </submittedName>
</protein>
<dbReference type="SMART" id="SM00344">
    <property type="entry name" value="HTH_ASNC"/>
    <property type="match status" value="1"/>
</dbReference>
<keyword evidence="3" id="KW-0804">Transcription</keyword>
<organism evidence="5 6">
    <name type="scientific">Granulicella cerasi</name>
    <dbReference type="NCBI Taxonomy" id="741063"/>
    <lineage>
        <taxon>Bacteria</taxon>
        <taxon>Pseudomonadati</taxon>
        <taxon>Acidobacteriota</taxon>
        <taxon>Terriglobia</taxon>
        <taxon>Terriglobales</taxon>
        <taxon>Acidobacteriaceae</taxon>
        <taxon>Granulicella</taxon>
    </lineage>
</organism>
<evidence type="ECO:0000256" key="1">
    <source>
        <dbReference type="ARBA" id="ARBA00023015"/>
    </source>
</evidence>
<dbReference type="EMBL" id="JBHSWI010000001">
    <property type="protein sequence ID" value="MFC6644096.1"/>
    <property type="molecule type" value="Genomic_DNA"/>
</dbReference>
<dbReference type="Pfam" id="PF01037">
    <property type="entry name" value="AsnC_trans_reg"/>
    <property type="match status" value="1"/>
</dbReference>
<dbReference type="InterPro" id="IPR036388">
    <property type="entry name" value="WH-like_DNA-bd_sf"/>
</dbReference>
<feature type="domain" description="HTH asnC-type" evidence="4">
    <location>
        <begin position="3"/>
        <end position="64"/>
    </location>
</feature>
<dbReference type="InterPro" id="IPR019885">
    <property type="entry name" value="Tscrpt_reg_HTH_AsnC-type_CS"/>
</dbReference>
<evidence type="ECO:0000259" key="4">
    <source>
        <dbReference type="PROSITE" id="PS50956"/>
    </source>
</evidence>
<evidence type="ECO:0000256" key="3">
    <source>
        <dbReference type="ARBA" id="ARBA00023163"/>
    </source>
</evidence>